<dbReference type="PROSITE" id="PS00028">
    <property type="entry name" value="ZINC_FINGER_C2H2_1"/>
    <property type="match status" value="2"/>
</dbReference>
<dbReference type="PANTHER" id="PTHR14003">
    <property type="entry name" value="TRANSCRIPTIONAL REPRESSOR PROTEIN YY"/>
    <property type="match status" value="1"/>
</dbReference>
<evidence type="ECO:0000256" key="4">
    <source>
        <dbReference type="ARBA" id="ARBA00022771"/>
    </source>
</evidence>
<evidence type="ECO:0000313" key="10">
    <source>
        <dbReference type="Proteomes" id="UP000002866"/>
    </source>
</evidence>
<feature type="domain" description="C2H2-type" evidence="8">
    <location>
        <begin position="443"/>
        <end position="467"/>
    </location>
</feature>
<dbReference type="OrthoDB" id="6077919at2759"/>
<dbReference type="EMBL" id="HE806322">
    <property type="protein sequence ID" value="CCH62261.1"/>
    <property type="molecule type" value="Genomic_DNA"/>
</dbReference>
<dbReference type="GO" id="GO:0008270">
    <property type="term" value="F:zinc ion binding"/>
    <property type="evidence" value="ECO:0007669"/>
    <property type="project" value="UniProtKB-KW"/>
</dbReference>
<name>I2H7A9_HENB6</name>
<dbReference type="PROSITE" id="PS50157">
    <property type="entry name" value="ZINC_FINGER_C2H2_2"/>
    <property type="match status" value="2"/>
</dbReference>
<accession>I2H7A9</accession>
<dbReference type="RefSeq" id="XP_004181780.1">
    <property type="nucleotide sequence ID" value="XM_004181732.1"/>
</dbReference>
<keyword evidence="1" id="KW-0678">Repressor</keyword>
<dbReference type="GO" id="GO:0005667">
    <property type="term" value="C:transcription regulator complex"/>
    <property type="evidence" value="ECO:0007669"/>
    <property type="project" value="TreeGrafter"/>
</dbReference>
<evidence type="ECO:0000313" key="9">
    <source>
        <dbReference type="EMBL" id="CCH62261.1"/>
    </source>
</evidence>
<keyword evidence="5" id="KW-0862">Zinc</keyword>
<dbReference type="InParanoid" id="I2H7A9"/>
<feature type="compositionally biased region" description="Polar residues" evidence="7">
    <location>
        <begin position="147"/>
        <end position="161"/>
    </location>
</feature>
<keyword evidence="4 6" id="KW-0863">Zinc-finger</keyword>
<dbReference type="FunFam" id="3.30.160.60:FF:000100">
    <property type="entry name" value="Zinc finger 45-like"/>
    <property type="match status" value="1"/>
</dbReference>
<dbReference type="GO" id="GO:0000981">
    <property type="term" value="F:DNA-binding transcription factor activity, RNA polymerase II-specific"/>
    <property type="evidence" value="ECO:0007669"/>
    <property type="project" value="TreeGrafter"/>
</dbReference>
<keyword evidence="2" id="KW-0479">Metal-binding</keyword>
<protein>
    <recommendedName>
        <fullName evidence="8">C2H2-type domain-containing protein</fullName>
    </recommendedName>
</protein>
<gene>
    <name evidence="9" type="primary">TBLA0G03240</name>
    <name evidence="9" type="ORF">TBLA_0G03240</name>
</gene>
<dbReference type="SUPFAM" id="SSF57667">
    <property type="entry name" value="beta-beta-alpha zinc fingers"/>
    <property type="match status" value="1"/>
</dbReference>
<dbReference type="Proteomes" id="UP000002866">
    <property type="component" value="Chromosome 7"/>
</dbReference>
<dbReference type="Gene3D" id="3.30.160.60">
    <property type="entry name" value="Classic Zinc Finger"/>
    <property type="match status" value="2"/>
</dbReference>
<evidence type="ECO:0000256" key="1">
    <source>
        <dbReference type="ARBA" id="ARBA00022491"/>
    </source>
</evidence>
<evidence type="ECO:0000256" key="5">
    <source>
        <dbReference type="ARBA" id="ARBA00022833"/>
    </source>
</evidence>
<proteinExistence type="predicted"/>
<evidence type="ECO:0000259" key="8">
    <source>
        <dbReference type="PROSITE" id="PS50157"/>
    </source>
</evidence>
<evidence type="ECO:0000256" key="6">
    <source>
        <dbReference type="PROSITE-ProRule" id="PRU00042"/>
    </source>
</evidence>
<reference evidence="9 10" key="1">
    <citation type="journal article" date="2011" name="Proc. Natl. Acad. Sci. U.S.A.">
        <title>Evolutionary erosion of yeast sex chromosomes by mating-type switching accidents.</title>
        <authorList>
            <person name="Gordon J.L."/>
            <person name="Armisen D."/>
            <person name="Proux-Wera E."/>
            <person name="Oheigeartaigh S.S."/>
            <person name="Byrne K.P."/>
            <person name="Wolfe K.H."/>
        </authorList>
    </citation>
    <scope>NUCLEOTIDE SEQUENCE [LARGE SCALE GENOMIC DNA]</scope>
    <source>
        <strain evidence="10">ATCC 34711 / CBS 6284 / DSM 70876 / NBRC 10599 / NRRL Y-10934 / UCD 77-7</strain>
    </source>
</reference>
<sequence>MSYLDLIDINQFQAQNYPNLKEPSGLISDTNNKIVSSSNISSNNNSNSDLLADTNATTPLTENYFASFNYSSTNNTNSSYSLYNKSFFNSSLNSIPVTGSQSGTCLNGYTNIYNSNKFNETSNVANGSSPRYNHIKKVTPIVPPIKTNPTSAANPATDSTTTVNQESYASEKEVMSRYIPIIKPSTPFEVSLQTTVGQSQADSKVNKNTQPENNSNKPMVSSTSAINLDLDLEDLLTIIDEKETKDFSNDELPTKSFEKSVNFKSEKYSTIDNTEFDSSVISNNNNFKSGKISPLPPIIPTADSNSNYTTLPTPKGRKLPPLKFNNVRNFKLSNGSTLNLNSKKHSHLLHPSTRNPAHNNMILFDKIYSSSSPPPLKLSCMNSESKHHLHSQTIPNTSLYSASNCMYPNPKNFKYHCDICHKFFRRPSSLKTHMNIHTGVKPYLCPYNNCYKPFNAKSNMLRHFKLHYRLPNGIYVLPNGIVTWKTPTTKQMFAKPQPNLVNNCNIYTNCH</sequence>
<dbReference type="Pfam" id="PF00096">
    <property type="entry name" value="zf-C2H2"/>
    <property type="match status" value="1"/>
</dbReference>
<keyword evidence="10" id="KW-1185">Reference proteome</keyword>
<dbReference type="InterPro" id="IPR013087">
    <property type="entry name" value="Znf_C2H2_type"/>
</dbReference>
<dbReference type="AlphaFoldDB" id="I2H7A9"/>
<evidence type="ECO:0000256" key="7">
    <source>
        <dbReference type="SAM" id="MobiDB-lite"/>
    </source>
</evidence>
<feature type="region of interest" description="Disordered" evidence="7">
    <location>
        <begin position="196"/>
        <end position="222"/>
    </location>
</feature>
<feature type="domain" description="C2H2-type" evidence="8">
    <location>
        <begin position="415"/>
        <end position="442"/>
    </location>
</feature>
<evidence type="ECO:0000256" key="3">
    <source>
        <dbReference type="ARBA" id="ARBA00022737"/>
    </source>
</evidence>
<dbReference type="KEGG" id="tbl:TBLA_0G03240"/>
<dbReference type="eggNOG" id="KOG1721">
    <property type="taxonomic scope" value="Eukaryota"/>
</dbReference>
<feature type="region of interest" description="Disordered" evidence="7">
    <location>
        <begin position="141"/>
        <end position="161"/>
    </location>
</feature>
<evidence type="ECO:0000256" key="2">
    <source>
        <dbReference type="ARBA" id="ARBA00022723"/>
    </source>
</evidence>
<dbReference type="GeneID" id="14497393"/>
<dbReference type="SMART" id="SM00355">
    <property type="entry name" value="ZnF_C2H2"/>
    <property type="match status" value="2"/>
</dbReference>
<keyword evidence="3" id="KW-0677">Repeat</keyword>
<dbReference type="InterPro" id="IPR036236">
    <property type="entry name" value="Znf_C2H2_sf"/>
</dbReference>
<dbReference type="PANTHER" id="PTHR14003:SF20">
    <property type="entry name" value="FINGER DOMAIN PROTEIN, PUTATIVE (AFU_ORTHOLOGUE AFUA_4G10380)-RELATED"/>
    <property type="match status" value="1"/>
</dbReference>
<organism evidence="9 10">
    <name type="scientific">Henningerozyma blattae (strain ATCC 34711 / CBS 6284 / DSM 70876 / NBRC 10599 / NRRL Y-10934 / UCD 77-7)</name>
    <name type="common">Yeast</name>
    <name type="synonym">Tetrapisispora blattae</name>
    <dbReference type="NCBI Taxonomy" id="1071380"/>
    <lineage>
        <taxon>Eukaryota</taxon>
        <taxon>Fungi</taxon>
        <taxon>Dikarya</taxon>
        <taxon>Ascomycota</taxon>
        <taxon>Saccharomycotina</taxon>
        <taxon>Saccharomycetes</taxon>
        <taxon>Saccharomycetales</taxon>
        <taxon>Saccharomycetaceae</taxon>
        <taxon>Henningerozyma</taxon>
    </lineage>
</organism>
<dbReference type="GO" id="GO:0000785">
    <property type="term" value="C:chromatin"/>
    <property type="evidence" value="ECO:0007669"/>
    <property type="project" value="TreeGrafter"/>
</dbReference>
<dbReference type="GO" id="GO:0000978">
    <property type="term" value="F:RNA polymerase II cis-regulatory region sequence-specific DNA binding"/>
    <property type="evidence" value="ECO:0007669"/>
    <property type="project" value="TreeGrafter"/>
</dbReference>
<dbReference type="HOGENOM" id="CLU_533379_0_0_1"/>